<gene>
    <name evidence="2" type="ORF">HMPREF3185_00706</name>
</gene>
<dbReference type="EMBL" id="LSDK01000051">
    <property type="protein sequence ID" value="KXB76948.1"/>
    <property type="molecule type" value="Genomic_DNA"/>
</dbReference>
<sequence length="462" mass="51895">MPKHIKALKCPQCGSTRATLIREDHYRCDSCSTEFFLDSDDITIHHKHETVPDNSNPFSFIQAQLSAHPKRSLLIAGGASFAFFLLVIIGNLTSSRSMDRVAERIAASQGGYGYTGTLKERMSYDLEPIELFASTAGRPVVVVCGSAYQTNTSSKNAQGFVRLYDGETKKVLKDIQLPDLKGSVDVTGLRQFGDGSVYLILNKKHLYRIDPSTLDMKEVHGEDYKVAEFSEGFATVEFVYRDNGDGLKVMTNLGKSFVYYPIPNKLYGEKMAYKGYLEKLPAPKVGTHFTFSRQTTDYEDQQIQLVRYRTLEQVGYPYDEPDFGWQKDYGGSGIFTDASPYRKVFVLPYTAERSRLQGYEDFTPGAYYFSPEVLHEAADRVLISFKPTAASDATRILRCLDAQTGKVLWSYSDEDDYFAYTLKTTRFSGGYVVASSSKAWVLTNDGKLKEGTDFHKVVEGED</sequence>
<dbReference type="SUPFAM" id="SSF50998">
    <property type="entry name" value="Quinoprotein alcohol dehydrogenase-like"/>
    <property type="match status" value="1"/>
</dbReference>
<keyword evidence="3" id="KW-1185">Reference proteome</keyword>
<dbReference type="OrthoDB" id="7063564at2"/>
<dbReference type="PATRIC" id="fig|322095.3.peg.697"/>
<organism evidence="2 3">
    <name type="scientific">Porphyromonas somerae</name>
    <dbReference type="NCBI Taxonomy" id="322095"/>
    <lineage>
        <taxon>Bacteria</taxon>
        <taxon>Pseudomonadati</taxon>
        <taxon>Bacteroidota</taxon>
        <taxon>Bacteroidia</taxon>
        <taxon>Bacteroidales</taxon>
        <taxon>Porphyromonadaceae</taxon>
        <taxon>Porphyromonas</taxon>
    </lineage>
</organism>
<dbReference type="STRING" id="322095.HMPREF3185_00706"/>
<accession>A0A134BAF8</accession>
<keyword evidence="1" id="KW-0812">Transmembrane</keyword>
<evidence type="ECO:0000313" key="3">
    <source>
        <dbReference type="Proteomes" id="UP000070224"/>
    </source>
</evidence>
<evidence type="ECO:0000313" key="2">
    <source>
        <dbReference type="EMBL" id="KXB76948.1"/>
    </source>
</evidence>
<keyword evidence="1" id="KW-0472">Membrane</keyword>
<comment type="caution">
    <text evidence="2">The sequence shown here is derived from an EMBL/GenBank/DDBJ whole genome shotgun (WGS) entry which is preliminary data.</text>
</comment>
<reference evidence="3" key="1">
    <citation type="submission" date="2016-01" db="EMBL/GenBank/DDBJ databases">
        <authorList>
            <person name="Mitreva M."/>
            <person name="Pepin K.H."/>
            <person name="Mihindukulasuriya K.A."/>
            <person name="Fulton R."/>
            <person name="Fronick C."/>
            <person name="O'Laughlin M."/>
            <person name="Miner T."/>
            <person name="Herter B."/>
            <person name="Rosa B.A."/>
            <person name="Cordes M."/>
            <person name="Tomlinson C."/>
            <person name="Wollam A."/>
            <person name="Palsikar V.B."/>
            <person name="Mardis E.R."/>
            <person name="Wilson R.K."/>
        </authorList>
    </citation>
    <scope>NUCLEOTIDE SEQUENCE [LARGE SCALE GENOMIC DNA]</scope>
    <source>
        <strain evidence="3">KA00683</strain>
    </source>
</reference>
<name>A0A134BAF8_9PORP</name>
<evidence type="ECO:0000256" key="1">
    <source>
        <dbReference type="SAM" id="Phobius"/>
    </source>
</evidence>
<dbReference type="RefSeq" id="WP_060935147.1">
    <property type="nucleotide sequence ID" value="NZ_KQ960433.1"/>
</dbReference>
<keyword evidence="1" id="KW-1133">Transmembrane helix</keyword>
<dbReference type="Proteomes" id="UP000070224">
    <property type="component" value="Unassembled WGS sequence"/>
</dbReference>
<protein>
    <submittedName>
        <fullName evidence="2">Uncharacterized protein</fullName>
    </submittedName>
</protein>
<proteinExistence type="predicted"/>
<feature type="transmembrane region" description="Helical" evidence="1">
    <location>
        <begin position="73"/>
        <end position="92"/>
    </location>
</feature>
<dbReference type="AlphaFoldDB" id="A0A134BAF8"/>
<dbReference type="InterPro" id="IPR011047">
    <property type="entry name" value="Quinoprotein_ADH-like_sf"/>
</dbReference>